<keyword evidence="5 9" id="KW-0479">Metal-binding</keyword>
<evidence type="ECO:0000256" key="1">
    <source>
        <dbReference type="ARBA" id="ARBA00001971"/>
    </source>
</evidence>
<keyword evidence="13" id="KW-1185">Reference proteome</keyword>
<dbReference type="PROSITE" id="PS00086">
    <property type="entry name" value="CYTOCHROME_P450"/>
    <property type="match status" value="1"/>
</dbReference>
<evidence type="ECO:0000256" key="4">
    <source>
        <dbReference type="ARBA" id="ARBA00022617"/>
    </source>
</evidence>
<evidence type="ECO:0000256" key="7">
    <source>
        <dbReference type="ARBA" id="ARBA00023004"/>
    </source>
</evidence>
<dbReference type="PANTHER" id="PTHR46206:SF6">
    <property type="entry name" value="CYTOCHROME P450 MONOOXYGENASE AN1598-RELATED"/>
    <property type="match status" value="1"/>
</dbReference>
<feature type="binding site" description="axial binding residue" evidence="9">
    <location>
        <position position="462"/>
    </location>
    <ligand>
        <name>heme</name>
        <dbReference type="ChEBI" id="CHEBI:30413"/>
    </ligand>
    <ligandPart>
        <name>Fe</name>
        <dbReference type="ChEBI" id="CHEBI:18248"/>
    </ligandPart>
</feature>
<dbReference type="PRINTS" id="PR00465">
    <property type="entry name" value="EP450IV"/>
</dbReference>
<dbReference type="GO" id="GO:0004497">
    <property type="term" value="F:monooxygenase activity"/>
    <property type="evidence" value="ECO:0007669"/>
    <property type="project" value="UniProtKB-KW"/>
</dbReference>
<dbReference type="GO" id="GO:0016705">
    <property type="term" value="F:oxidoreductase activity, acting on paired donors, with incorporation or reduction of molecular oxygen"/>
    <property type="evidence" value="ECO:0007669"/>
    <property type="project" value="InterPro"/>
</dbReference>
<feature type="transmembrane region" description="Helical" evidence="11">
    <location>
        <begin position="32"/>
        <end position="48"/>
    </location>
</feature>
<keyword evidence="11" id="KW-0472">Membrane</keyword>
<comment type="caution">
    <text evidence="12">The sequence shown here is derived from an EMBL/GenBank/DDBJ whole genome shotgun (WGS) entry which is preliminary data.</text>
</comment>
<dbReference type="SUPFAM" id="SSF48264">
    <property type="entry name" value="Cytochrome P450"/>
    <property type="match status" value="1"/>
</dbReference>
<keyword evidence="11" id="KW-0812">Transmembrane</keyword>
<keyword evidence="6 10" id="KW-0560">Oxidoreductase</keyword>
<dbReference type="InterPro" id="IPR002403">
    <property type="entry name" value="Cyt_P450_E_grp-IV"/>
</dbReference>
<accession>A0A167D6N5</accession>
<comment type="subcellular location">
    <subcellularLocation>
        <location evidence="2">Membrane</location>
        <topology evidence="2">Single-pass membrane protein</topology>
    </subcellularLocation>
</comment>
<dbReference type="GO" id="GO:0020037">
    <property type="term" value="F:heme binding"/>
    <property type="evidence" value="ECO:0007669"/>
    <property type="project" value="InterPro"/>
</dbReference>
<evidence type="ECO:0000256" key="5">
    <source>
        <dbReference type="ARBA" id="ARBA00022723"/>
    </source>
</evidence>
<dbReference type="AlphaFoldDB" id="A0A167D6N5"/>
<dbReference type="GO" id="GO:0005506">
    <property type="term" value="F:iron ion binding"/>
    <property type="evidence" value="ECO:0007669"/>
    <property type="project" value="InterPro"/>
</dbReference>
<evidence type="ECO:0000256" key="10">
    <source>
        <dbReference type="RuleBase" id="RU000461"/>
    </source>
</evidence>
<dbReference type="Pfam" id="PF00067">
    <property type="entry name" value="p450"/>
    <property type="match status" value="1"/>
</dbReference>
<dbReference type="CDD" id="cd11041">
    <property type="entry name" value="CYP503A1-like"/>
    <property type="match status" value="1"/>
</dbReference>
<keyword evidence="7 9" id="KW-0408">Iron</keyword>
<evidence type="ECO:0000256" key="3">
    <source>
        <dbReference type="ARBA" id="ARBA00010617"/>
    </source>
</evidence>
<dbReference type="InterPro" id="IPR017972">
    <property type="entry name" value="Cyt_P450_CS"/>
</dbReference>
<reference evidence="12 13" key="1">
    <citation type="submission" date="2015-06" db="EMBL/GenBank/DDBJ databases">
        <title>Survival trade-offs in plant roots during colonization by closely related pathogenic and mutualistic fungi.</title>
        <authorList>
            <person name="Hacquard S."/>
            <person name="Kracher B."/>
            <person name="Hiruma K."/>
            <person name="Weinman A."/>
            <person name="Muench P."/>
            <person name="Garrido Oter R."/>
            <person name="Ver Loren van Themaat E."/>
            <person name="Dallerey J.-F."/>
            <person name="Damm U."/>
            <person name="Henrissat B."/>
            <person name="Lespinet O."/>
            <person name="Thon M."/>
            <person name="Kemen E."/>
            <person name="McHardy A.C."/>
            <person name="Schulze-Lefert P."/>
            <person name="O'Connell R.J."/>
        </authorList>
    </citation>
    <scope>NUCLEOTIDE SEQUENCE [LARGE SCALE GENOMIC DNA]</scope>
    <source>
        <strain evidence="12 13">MAFF 238704</strain>
    </source>
</reference>
<evidence type="ECO:0000256" key="9">
    <source>
        <dbReference type="PIRSR" id="PIRSR602403-1"/>
    </source>
</evidence>
<dbReference type="EMBL" id="LFIW01001106">
    <property type="protein sequence ID" value="KZL83476.1"/>
    <property type="molecule type" value="Genomic_DNA"/>
</dbReference>
<evidence type="ECO:0000256" key="2">
    <source>
        <dbReference type="ARBA" id="ARBA00004167"/>
    </source>
</evidence>
<dbReference type="Gene3D" id="1.10.630.10">
    <property type="entry name" value="Cytochrome P450"/>
    <property type="match status" value="1"/>
</dbReference>
<sequence>LSTTSSMNQTSTMSSMPMELNLPRVVPGGRHMSYYVAIGTILLVAWLFQSRKKKLPEMPFYEAAKTKWMFDAETLIRDSYSKFRDTVYQIKATEGLQVLVPAKLIGELRSLPEEILSATEAVDEAMLSRYTTFTLGNHADLLSTLVRCKLSQNLARLVPQLKGELEYVVATEFPECKDWTPVKFQPFALRAIARISGRAFVGPDINRQEQWMDISINFAIHVFVAVVKMQLFPEWARPIAQYGVSELRQIHKDVDRASAMLKPIIEERLRDLEMPSYENSPDDLIQWLVEALPEDEKMDVRSQAHLQLILAAASIHTTNNLVTDCIYDLAAHPEVQDMLREEAHQVLEVEHGWARKESMAKLKKLDSFMKETQRLAGNITSFIRKVVKPIDLSDGTHLPPGTKVLAPQAGISHDERYFEDPDTFDALRFYKLRQKSDEDANRWQFTSISDTNMNFGAGKHACPGRFFAGNEIKLVLAYFLLNYDIKLKDGETRPKPTVMVMSKSPDPNAEVLFRRRTMAA</sequence>
<evidence type="ECO:0000256" key="11">
    <source>
        <dbReference type="SAM" id="Phobius"/>
    </source>
</evidence>
<keyword evidence="4 9" id="KW-0349">Heme</keyword>
<keyword evidence="8 10" id="KW-0503">Monooxygenase</keyword>
<evidence type="ECO:0000313" key="13">
    <source>
        <dbReference type="Proteomes" id="UP000076584"/>
    </source>
</evidence>
<comment type="similarity">
    <text evidence="3 10">Belongs to the cytochrome P450 family.</text>
</comment>
<dbReference type="Proteomes" id="UP000076584">
    <property type="component" value="Unassembled WGS sequence"/>
</dbReference>
<keyword evidence="11" id="KW-1133">Transmembrane helix</keyword>
<protein>
    <submittedName>
        <fullName evidence="12">Cytochrome p450</fullName>
    </submittedName>
</protein>
<gene>
    <name evidence="12" type="ORF">CI238_02556</name>
</gene>
<organism evidence="12 13">
    <name type="scientific">Colletotrichum incanum</name>
    <name type="common">Soybean anthracnose fungus</name>
    <dbReference type="NCBI Taxonomy" id="1573173"/>
    <lineage>
        <taxon>Eukaryota</taxon>
        <taxon>Fungi</taxon>
        <taxon>Dikarya</taxon>
        <taxon>Ascomycota</taxon>
        <taxon>Pezizomycotina</taxon>
        <taxon>Sordariomycetes</taxon>
        <taxon>Hypocreomycetidae</taxon>
        <taxon>Glomerellales</taxon>
        <taxon>Glomerellaceae</taxon>
        <taxon>Colletotrichum</taxon>
        <taxon>Colletotrichum spaethianum species complex</taxon>
    </lineage>
</organism>
<dbReference type="PANTHER" id="PTHR46206">
    <property type="entry name" value="CYTOCHROME P450"/>
    <property type="match status" value="1"/>
</dbReference>
<proteinExistence type="inferred from homology"/>
<evidence type="ECO:0000256" key="6">
    <source>
        <dbReference type="ARBA" id="ARBA00023002"/>
    </source>
</evidence>
<dbReference type="InterPro" id="IPR036396">
    <property type="entry name" value="Cyt_P450_sf"/>
</dbReference>
<feature type="non-terminal residue" evidence="12">
    <location>
        <position position="1"/>
    </location>
</feature>
<comment type="cofactor">
    <cofactor evidence="1 9">
        <name>heme</name>
        <dbReference type="ChEBI" id="CHEBI:30413"/>
    </cofactor>
</comment>
<name>A0A167D6N5_COLIC</name>
<dbReference type="InterPro" id="IPR001128">
    <property type="entry name" value="Cyt_P450"/>
</dbReference>
<evidence type="ECO:0000256" key="8">
    <source>
        <dbReference type="ARBA" id="ARBA00023033"/>
    </source>
</evidence>
<dbReference type="STRING" id="1573173.A0A167D6N5"/>
<dbReference type="GO" id="GO:0016020">
    <property type="term" value="C:membrane"/>
    <property type="evidence" value="ECO:0007669"/>
    <property type="project" value="UniProtKB-SubCell"/>
</dbReference>
<evidence type="ECO:0000313" key="12">
    <source>
        <dbReference type="EMBL" id="KZL83476.1"/>
    </source>
</evidence>